<evidence type="ECO:0000313" key="1">
    <source>
        <dbReference type="EMBL" id="RRB18172.1"/>
    </source>
</evidence>
<protein>
    <recommendedName>
        <fullName evidence="3">Uracil-DNA glycosylase-like domain-containing protein</fullName>
    </recommendedName>
</protein>
<keyword evidence="2" id="KW-1185">Reference proteome</keyword>
<dbReference type="EMBL" id="RQJP01000001">
    <property type="protein sequence ID" value="RRB18172.1"/>
    <property type="molecule type" value="Genomic_DNA"/>
</dbReference>
<evidence type="ECO:0008006" key="3">
    <source>
        <dbReference type="Google" id="ProtNLM"/>
    </source>
</evidence>
<gene>
    <name evidence="1" type="ORF">EHT87_07815</name>
</gene>
<sequence length="224" mass="26103">MDMETLFTKFEERYLTKNLKDCNNQFIRDGIINPVFYAAQSTKVLFIAKEHNYRSQHDYKNNHADYREWASKVVYLRFAHRLSEWAHGILNNFQADVDQLTYDQKHTALKSMAFINVKKVSGGATSDADLIGEYIVESRDLLHQQIGMIKPDLIVCCFRYDGYVTQLFDIPLEKPVSNAYSVGRWEGIGIINFWHPSARKRKTLLYAQLKEAVEQIRNLADNIE</sequence>
<reference evidence="1 2" key="1">
    <citation type="submission" date="2018-11" db="EMBL/GenBank/DDBJ databases">
        <authorList>
            <person name="Zhou Z."/>
            <person name="Wang G."/>
        </authorList>
    </citation>
    <scope>NUCLEOTIDE SEQUENCE [LARGE SCALE GENOMIC DNA]</scope>
    <source>
        <strain evidence="1 2">KCTC42998</strain>
    </source>
</reference>
<dbReference type="AlphaFoldDB" id="A0A3P1CXL7"/>
<proteinExistence type="predicted"/>
<name>A0A3P1CXL7_9BACT</name>
<accession>A0A3P1CXL7</accession>
<dbReference type="Proteomes" id="UP000274271">
    <property type="component" value="Unassembled WGS sequence"/>
</dbReference>
<comment type="caution">
    <text evidence="1">The sequence shown here is derived from an EMBL/GenBank/DDBJ whole genome shotgun (WGS) entry which is preliminary data.</text>
</comment>
<evidence type="ECO:0000313" key="2">
    <source>
        <dbReference type="Proteomes" id="UP000274271"/>
    </source>
</evidence>
<dbReference type="OrthoDB" id="6397422at2"/>
<organism evidence="1 2">
    <name type="scientific">Larkinella knui</name>
    <dbReference type="NCBI Taxonomy" id="2025310"/>
    <lineage>
        <taxon>Bacteria</taxon>
        <taxon>Pseudomonadati</taxon>
        <taxon>Bacteroidota</taxon>
        <taxon>Cytophagia</taxon>
        <taxon>Cytophagales</taxon>
        <taxon>Spirosomataceae</taxon>
        <taxon>Larkinella</taxon>
    </lineage>
</organism>